<dbReference type="HOGENOM" id="CLU_771896_0_0_1"/>
<evidence type="ECO:0000256" key="1">
    <source>
        <dbReference type="SAM" id="MobiDB-lite"/>
    </source>
</evidence>
<dbReference type="GeneID" id="19337717"/>
<gene>
    <name evidence="2" type="ORF">MYCFIDRAFT_212449</name>
</gene>
<dbReference type="STRING" id="383855.M2YLR1"/>
<reference evidence="2 3" key="1">
    <citation type="journal article" date="2012" name="PLoS Pathog.">
        <title>Diverse lifestyles and strategies of plant pathogenesis encoded in the genomes of eighteen Dothideomycetes fungi.</title>
        <authorList>
            <person name="Ohm R.A."/>
            <person name="Feau N."/>
            <person name="Henrissat B."/>
            <person name="Schoch C.L."/>
            <person name="Horwitz B.A."/>
            <person name="Barry K.W."/>
            <person name="Condon B.J."/>
            <person name="Copeland A.C."/>
            <person name="Dhillon B."/>
            <person name="Glaser F."/>
            <person name="Hesse C.N."/>
            <person name="Kosti I."/>
            <person name="LaButti K."/>
            <person name="Lindquist E.A."/>
            <person name="Lucas S."/>
            <person name="Salamov A.A."/>
            <person name="Bradshaw R.E."/>
            <person name="Ciuffetti L."/>
            <person name="Hamelin R.C."/>
            <person name="Kema G.H.J."/>
            <person name="Lawrence C."/>
            <person name="Scott J.A."/>
            <person name="Spatafora J.W."/>
            <person name="Turgeon B.G."/>
            <person name="de Wit P.J.G.M."/>
            <person name="Zhong S."/>
            <person name="Goodwin S.B."/>
            <person name="Grigoriev I.V."/>
        </authorList>
    </citation>
    <scope>NUCLEOTIDE SEQUENCE [LARGE SCALE GENOMIC DNA]</scope>
    <source>
        <strain evidence="2 3">CIRAD86</strain>
    </source>
</reference>
<proteinExistence type="predicted"/>
<dbReference type="AlphaFoldDB" id="M2YLR1"/>
<dbReference type="Proteomes" id="UP000016932">
    <property type="component" value="Unassembled WGS sequence"/>
</dbReference>
<name>M2YLR1_PSEFD</name>
<dbReference type="RefSeq" id="XP_007930986.1">
    <property type="nucleotide sequence ID" value="XM_007932795.1"/>
</dbReference>
<organism evidence="2 3">
    <name type="scientific">Pseudocercospora fijiensis (strain CIRAD86)</name>
    <name type="common">Black leaf streak disease fungus</name>
    <name type="synonym">Mycosphaerella fijiensis</name>
    <dbReference type="NCBI Taxonomy" id="383855"/>
    <lineage>
        <taxon>Eukaryota</taxon>
        <taxon>Fungi</taxon>
        <taxon>Dikarya</taxon>
        <taxon>Ascomycota</taxon>
        <taxon>Pezizomycotina</taxon>
        <taxon>Dothideomycetes</taxon>
        <taxon>Dothideomycetidae</taxon>
        <taxon>Mycosphaerellales</taxon>
        <taxon>Mycosphaerellaceae</taxon>
        <taxon>Pseudocercospora</taxon>
    </lineage>
</organism>
<dbReference type="VEuPathDB" id="FungiDB:MYCFIDRAFT_212449"/>
<keyword evidence="3" id="KW-1185">Reference proteome</keyword>
<accession>M2YLR1</accession>
<protein>
    <submittedName>
        <fullName evidence="2">Uncharacterized protein</fullName>
    </submittedName>
</protein>
<sequence>MTLTLRNAIRHLQKQDCFPVALQTENLLALSSRLLRGRQRYEDRATELFYSIPATLDLASGSVSFSLSPDFKAGMGSAKADRHVLALLLRKLLLLVAPHRSILLTELDMGIDLVFSNLGTESLVGSQYLHIAEVNIHRSMTHEEGRAQFRLQRARPIRHRSSDFELCWPEGEALLERGIRWSQWILWDNRYWIRVGHFGEISPDPGLKIAVTFLDPDHIAKTGRSLRSWQSRLFHSRLRTVPSLVHNTLPALITKRPVGGDVGTGVVEEDVDVMAIPTLRWNNPKYKLSDHYWQHDEEMRKKLKSIPLWVWEIRYREVDFSGKEHKFVDSTMKPERAAEKESAEEPGSGEEPRLRRFFI</sequence>
<dbReference type="OrthoDB" id="434144at2759"/>
<evidence type="ECO:0000313" key="3">
    <source>
        <dbReference type="Proteomes" id="UP000016932"/>
    </source>
</evidence>
<dbReference type="EMBL" id="KB446563">
    <property type="protein sequence ID" value="EME78670.1"/>
    <property type="molecule type" value="Genomic_DNA"/>
</dbReference>
<feature type="compositionally biased region" description="Basic and acidic residues" evidence="1">
    <location>
        <begin position="331"/>
        <end position="343"/>
    </location>
</feature>
<dbReference type="KEGG" id="pfj:MYCFIDRAFT_212449"/>
<feature type="region of interest" description="Disordered" evidence="1">
    <location>
        <begin position="331"/>
        <end position="352"/>
    </location>
</feature>
<evidence type="ECO:0000313" key="2">
    <source>
        <dbReference type="EMBL" id="EME78670.1"/>
    </source>
</evidence>